<gene>
    <name evidence="2" type="ORF">SSS_6212</name>
</gene>
<evidence type="ECO:0000313" key="2">
    <source>
        <dbReference type="EMBL" id="KAF7489049.1"/>
    </source>
</evidence>
<keyword evidence="1" id="KW-0472">Membrane</keyword>
<dbReference type="AlphaFoldDB" id="A0A834R3L8"/>
<keyword evidence="1" id="KW-0812">Transmembrane</keyword>
<feature type="transmembrane region" description="Helical" evidence="1">
    <location>
        <begin position="220"/>
        <end position="238"/>
    </location>
</feature>
<dbReference type="OrthoDB" id="6516396at2759"/>
<accession>A0A834R3L8</accession>
<evidence type="ECO:0000256" key="1">
    <source>
        <dbReference type="SAM" id="Phobius"/>
    </source>
</evidence>
<sequence>MATLLISQASIILKILPIFFSFGIILVSIFNDFDLILQQSLLLCIYFYLIDFVERFLSAFFQIDRQILMPIFNSTTIALLVSNLIGISKFSLTSTSKSSLLNYCAFGFGLMIQFIEPLLLLIECIQMIQLILFVGDSIRSRIFDDDTDSNGRKQLSFKILTLIITTFSFVGGMRILWHFYHQQPVPSSSTWTIILWKLNAISILIIGIILLLYNLYNEYIIVEASTMYIYLILILFIAHNDFIM</sequence>
<feature type="transmembrane region" description="Helical" evidence="1">
    <location>
        <begin position="159"/>
        <end position="179"/>
    </location>
</feature>
<proteinExistence type="predicted"/>
<protein>
    <submittedName>
        <fullName evidence="2 3">Uncharacterized protein</fullName>
    </submittedName>
</protein>
<dbReference type="EnsemblMetazoa" id="SSS_6212s_mrna">
    <property type="protein sequence ID" value="KAF7489049.1"/>
    <property type="gene ID" value="SSS_6212"/>
</dbReference>
<name>A0A834R3L8_SARSC</name>
<reference evidence="3" key="3">
    <citation type="submission" date="2022-06" db="UniProtKB">
        <authorList>
            <consortium name="EnsemblMetazoa"/>
        </authorList>
    </citation>
    <scope>IDENTIFICATION</scope>
</reference>
<feature type="transmembrane region" description="Helical" evidence="1">
    <location>
        <begin position="36"/>
        <end position="57"/>
    </location>
</feature>
<feature type="transmembrane region" description="Helical" evidence="1">
    <location>
        <begin position="69"/>
        <end position="88"/>
    </location>
</feature>
<feature type="transmembrane region" description="Helical" evidence="1">
    <location>
        <begin position="191"/>
        <end position="213"/>
    </location>
</feature>
<reference evidence="4" key="1">
    <citation type="journal article" date="2020" name="PLoS Negl. Trop. Dis.">
        <title>High-quality nuclear genome for Sarcoptes scabiei-A critical resource for a neglected parasite.</title>
        <authorList>
            <person name="Korhonen P.K."/>
            <person name="Gasser R.B."/>
            <person name="Ma G."/>
            <person name="Wang T."/>
            <person name="Stroehlein A.J."/>
            <person name="Young N.D."/>
            <person name="Ang C.S."/>
            <person name="Fernando D.D."/>
            <person name="Lu H.C."/>
            <person name="Taylor S."/>
            <person name="Reynolds S.L."/>
            <person name="Mofiz E."/>
            <person name="Najaraj S.H."/>
            <person name="Gowda H."/>
            <person name="Madugundu A."/>
            <person name="Renuse S."/>
            <person name="Holt D."/>
            <person name="Pandey A."/>
            <person name="Papenfuss A.T."/>
            <person name="Fischer K."/>
        </authorList>
    </citation>
    <scope>NUCLEOTIDE SEQUENCE [LARGE SCALE GENOMIC DNA]</scope>
</reference>
<keyword evidence="1" id="KW-1133">Transmembrane helix</keyword>
<evidence type="ECO:0000313" key="3">
    <source>
        <dbReference type="EnsemblMetazoa" id="KAF7489049.1"/>
    </source>
</evidence>
<evidence type="ECO:0000313" key="4">
    <source>
        <dbReference type="Proteomes" id="UP000070412"/>
    </source>
</evidence>
<keyword evidence="4" id="KW-1185">Reference proteome</keyword>
<organism evidence="2">
    <name type="scientific">Sarcoptes scabiei</name>
    <name type="common">Itch mite</name>
    <name type="synonym">Acarus scabiei</name>
    <dbReference type="NCBI Taxonomy" id="52283"/>
    <lineage>
        <taxon>Eukaryota</taxon>
        <taxon>Metazoa</taxon>
        <taxon>Ecdysozoa</taxon>
        <taxon>Arthropoda</taxon>
        <taxon>Chelicerata</taxon>
        <taxon>Arachnida</taxon>
        <taxon>Acari</taxon>
        <taxon>Acariformes</taxon>
        <taxon>Sarcoptiformes</taxon>
        <taxon>Astigmata</taxon>
        <taxon>Psoroptidia</taxon>
        <taxon>Sarcoptoidea</taxon>
        <taxon>Sarcoptidae</taxon>
        <taxon>Sarcoptinae</taxon>
        <taxon>Sarcoptes</taxon>
    </lineage>
</organism>
<feature type="transmembrane region" description="Helical" evidence="1">
    <location>
        <begin position="12"/>
        <end position="30"/>
    </location>
</feature>
<reference evidence="2" key="2">
    <citation type="submission" date="2020-01" db="EMBL/GenBank/DDBJ databases">
        <authorList>
            <person name="Korhonen P.K.K."/>
            <person name="Guangxu M.G."/>
            <person name="Wang T.W."/>
            <person name="Stroehlein A.J.S."/>
            <person name="Young N.D."/>
            <person name="Ang C.-S.A."/>
            <person name="Fernando D.W.F."/>
            <person name="Lu H.L."/>
            <person name="Taylor S.T."/>
            <person name="Ehtesham M.E.M."/>
            <person name="Najaraj S.H.N."/>
            <person name="Harsha G.H.G."/>
            <person name="Madugundu A.M."/>
            <person name="Renuse S.R."/>
            <person name="Holt D.H."/>
            <person name="Pandey A.P."/>
            <person name="Papenfuss A.P."/>
            <person name="Gasser R.B.G."/>
            <person name="Fischer K.F."/>
        </authorList>
    </citation>
    <scope>NUCLEOTIDE SEQUENCE</scope>
    <source>
        <strain evidence="2">SSS_KF_BRIS2020</strain>
    </source>
</reference>
<dbReference type="Proteomes" id="UP000070412">
    <property type="component" value="Unassembled WGS sequence"/>
</dbReference>
<dbReference type="EMBL" id="WVUK01000065">
    <property type="protein sequence ID" value="KAF7489049.1"/>
    <property type="molecule type" value="Genomic_DNA"/>
</dbReference>